<name>A0A9P4W8T4_CURKU</name>
<accession>A0A9P4W8T4</accession>
<proteinExistence type="predicted"/>
<dbReference type="Proteomes" id="UP000801428">
    <property type="component" value="Unassembled WGS sequence"/>
</dbReference>
<protein>
    <submittedName>
        <fullName evidence="1">Uncharacterized protein</fullName>
    </submittedName>
</protein>
<gene>
    <name evidence="1" type="ORF">E8E13_005506</name>
</gene>
<reference evidence="1" key="1">
    <citation type="submission" date="2019-04" db="EMBL/GenBank/DDBJ databases">
        <title>Sequencing of skin fungus with MAO and IRED activity.</title>
        <authorList>
            <person name="Marsaioli A.J."/>
            <person name="Bonatto J.M.C."/>
            <person name="Reis Junior O."/>
        </authorList>
    </citation>
    <scope>NUCLEOTIDE SEQUENCE</scope>
    <source>
        <strain evidence="1">30M1</strain>
    </source>
</reference>
<comment type="caution">
    <text evidence="1">The sequence shown here is derived from an EMBL/GenBank/DDBJ whole genome shotgun (WGS) entry which is preliminary data.</text>
</comment>
<evidence type="ECO:0000313" key="1">
    <source>
        <dbReference type="EMBL" id="KAF2996896.1"/>
    </source>
</evidence>
<dbReference type="EMBL" id="SWKU01000025">
    <property type="protein sequence ID" value="KAF2996896.1"/>
    <property type="molecule type" value="Genomic_DNA"/>
</dbReference>
<evidence type="ECO:0000313" key="2">
    <source>
        <dbReference type="Proteomes" id="UP000801428"/>
    </source>
</evidence>
<sequence length="131" mass="15923">MHFHQHNHDHPGFAQRHHRFPNREFQFRHVPARNADREDLLDEFNHNYNRTHRLLDIIEGWETDIQRLIAYSNGQQNAARYDRRRDLYGAVQRLSRLNVELEDAVLAFRGSTLEDVLRRYRPRARERRDGL</sequence>
<organism evidence="1 2">
    <name type="scientific">Curvularia kusanoi</name>
    <name type="common">Cochliobolus kusanoi</name>
    <dbReference type="NCBI Taxonomy" id="90978"/>
    <lineage>
        <taxon>Eukaryota</taxon>
        <taxon>Fungi</taxon>
        <taxon>Dikarya</taxon>
        <taxon>Ascomycota</taxon>
        <taxon>Pezizomycotina</taxon>
        <taxon>Dothideomycetes</taxon>
        <taxon>Pleosporomycetidae</taxon>
        <taxon>Pleosporales</taxon>
        <taxon>Pleosporineae</taxon>
        <taxon>Pleosporaceae</taxon>
        <taxon>Curvularia</taxon>
    </lineage>
</organism>
<keyword evidence="2" id="KW-1185">Reference proteome</keyword>
<dbReference type="AlphaFoldDB" id="A0A9P4W8T4"/>